<dbReference type="SUPFAM" id="SSF51735">
    <property type="entry name" value="NAD(P)-binding Rossmann-fold domains"/>
    <property type="match status" value="1"/>
</dbReference>
<evidence type="ECO:0000256" key="2">
    <source>
        <dbReference type="ARBA" id="ARBA00023002"/>
    </source>
</evidence>
<evidence type="ECO:0000259" key="5">
    <source>
        <dbReference type="Pfam" id="PF02826"/>
    </source>
</evidence>
<feature type="domain" description="D-isomer specific 2-hydroxyacid dehydrogenase catalytic" evidence="4">
    <location>
        <begin position="6"/>
        <end position="269"/>
    </location>
</feature>
<organism evidence="6">
    <name type="scientific">marine metagenome</name>
    <dbReference type="NCBI Taxonomy" id="408172"/>
    <lineage>
        <taxon>unclassified sequences</taxon>
        <taxon>metagenomes</taxon>
        <taxon>ecological metagenomes</taxon>
    </lineage>
</organism>
<keyword evidence="2" id="KW-0560">Oxidoreductase</keyword>
<feature type="domain" description="D-isomer specific 2-hydroxyacid dehydrogenase NAD-binding" evidence="5">
    <location>
        <begin position="55"/>
        <end position="237"/>
    </location>
</feature>
<evidence type="ECO:0008006" key="7">
    <source>
        <dbReference type="Google" id="ProtNLM"/>
    </source>
</evidence>
<dbReference type="Pfam" id="PF00389">
    <property type="entry name" value="2-Hacid_dh"/>
    <property type="match status" value="1"/>
</dbReference>
<dbReference type="GO" id="GO:0051287">
    <property type="term" value="F:NAD binding"/>
    <property type="evidence" value="ECO:0007669"/>
    <property type="project" value="InterPro"/>
</dbReference>
<comment type="similarity">
    <text evidence="1">Belongs to the D-isomer specific 2-hydroxyacid dehydrogenase family.</text>
</comment>
<dbReference type="EMBL" id="UINC01129541">
    <property type="protein sequence ID" value="SVD09999.1"/>
    <property type="molecule type" value="Genomic_DNA"/>
</dbReference>
<reference evidence="6" key="1">
    <citation type="submission" date="2018-05" db="EMBL/GenBank/DDBJ databases">
        <authorList>
            <person name="Lanie J.A."/>
            <person name="Ng W.-L."/>
            <person name="Kazmierczak K.M."/>
            <person name="Andrzejewski T.M."/>
            <person name="Davidsen T.M."/>
            <person name="Wayne K.J."/>
            <person name="Tettelin H."/>
            <person name="Glass J.I."/>
            <person name="Rusch D."/>
            <person name="Podicherti R."/>
            <person name="Tsui H.-C.T."/>
            <person name="Winkler M.E."/>
        </authorList>
    </citation>
    <scope>NUCLEOTIDE SEQUENCE</scope>
</reference>
<dbReference type="InterPro" id="IPR050857">
    <property type="entry name" value="D-2-hydroxyacid_DH"/>
</dbReference>
<protein>
    <recommendedName>
        <fullName evidence="7">3-phosphoglycerate dehydrogenase</fullName>
    </recommendedName>
</protein>
<evidence type="ECO:0000259" key="4">
    <source>
        <dbReference type="Pfam" id="PF00389"/>
    </source>
</evidence>
<dbReference type="PANTHER" id="PTHR42789:SF1">
    <property type="entry name" value="D-ISOMER SPECIFIC 2-HYDROXYACID DEHYDROGENASE FAMILY PROTEIN (AFU_ORTHOLOGUE AFUA_6G10090)"/>
    <property type="match status" value="1"/>
</dbReference>
<dbReference type="GO" id="GO:0016616">
    <property type="term" value="F:oxidoreductase activity, acting on the CH-OH group of donors, NAD or NADP as acceptor"/>
    <property type="evidence" value="ECO:0007669"/>
    <property type="project" value="InterPro"/>
</dbReference>
<proteinExistence type="inferred from homology"/>
<evidence type="ECO:0000256" key="1">
    <source>
        <dbReference type="ARBA" id="ARBA00005854"/>
    </source>
</evidence>
<dbReference type="InterPro" id="IPR006139">
    <property type="entry name" value="D-isomer_2_OHA_DH_cat_dom"/>
</dbReference>
<dbReference type="Gene3D" id="3.40.50.720">
    <property type="entry name" value="NAD(P)-binding Rossmann-like Domain"/>
    <property type="match status" value="2"/>
</dbReference>
<dbReference type="InterPro" id="IPR036291">
    <property type="entry name" value="NAD(P)-bd_dom_sf"/>
</dbReference>
<dbReference type="AlphaFoldDB" id="A0A382SJE4"/>
<dbReference type="PANTHER" id="PTHR42789">
    <property type="entry name" value="D-ISOMER SPECIFIC 2-HYDROXYACID DEHYDROGENASE FAMILY PROTEIN (AFU_ORTHOLOGUE AFUA_6G10090)"/>
    <property type="match status" value="1"/>
</dbReference>
<sequence>SEAIEASCINGRLGFIGRAGVGVDNIDIESASENNVVVCNTPGASTKSVVELTIGHLIASTRFVARADRTLRSGDWAKKQLRGSELGGKRLGLIGFGRIARGVADLAQSFGMEVNAFDPYVSGEQATELNCVMHDDVDGLFKACTHISIHCNLSKDTHHLVNRERLTMMPDIGADGTACGNHVVNCARGGIVDEFAVLEALQSGKLSSAALDVFEVEPAIGNPLLEHERFHGSPHIGAATLEAQIRVGTEMAGLIVEFFNGERPKSTIN</sequence>
<evidence type="ECO:0000313" key="6">
    <source>
        <dbReference type="EMBL" id="SVD09999.1"/>
    </source>
</evidence>
<gene>
    <name evidence="6" type="ORF">METZ01_LOCUS362853</name>
</gene>
<feature type="non-terminal residue" evidence="6">
    <location>
        <position position="1"/>
    </location>
</feature>
<accession>A0A382SJE4</accession>
<keyword evidence="3" id="KW-0520">NAD</keyword>
<name>A0A382SJE4_9ZZZZ</name>
<evidence type="ECO:0000256" key="3">
    <source>
        <dbReference type="ARBA" id="ARBA00023027"/>
    </source>
</evidence>
<dbReference type="Pfam" id="PF02826">
    <property type="entry name" value="2-Hacid_dh_C"/>
    <property type="match status" value="1"/>
</dbReference>
<dbReference type="InterPro" id="IPR006140">
    <property type="entry name" value="D-isomer_DH_NAD-bd"/>
</dbReference>